<dbReference type="EMBL" id="NIDE01000017">
    <property type="protein sequence ID" value="OWK36606.1"/>
    <property type="molecule type" value="Genomic_DNA"/>
</dbReference>
<dbReference type="PANTHER" id="PTHR12697">
    <property type="entry name" value="PBS LYASE HEAT-LIKE PROTEIN"/>
    <property type="match status" value="1"/>
</dbReference>
<name>A0A225DGV2_9BACT</name>
<dbReference type="PANTHER" id="PTHR12697:SF5">
    <property type="entry name" value="DEOXYHYPUSINE HYDROXYLASE"/>
    <property type="match status" value="1"/>
</dbReference>
<evidence type="ECO:0000256" key="1">
    <source>
        <dbReference type="SAM" id="MobiDB-lite"/>
    </source>
</evidence>
<dbReference type="Pfam" id="PF13646">
    <property type="entry name" value="HEAT_2"/>
    <property type="match status" value="1"/>
</dbReference>
<evidence type="ECO:0000313" key="3">
    <source>
        <dbReference type="Proteomes" id="UP000214646"/>
    </source>
</evidence>
<dbReference type="InterPro" id="IPR011989">
    <property type="entry name" value="ARM-like"/>
</dbReference>
<comment type="caution">
    <text evidence="2">The sequence shown here is derived from an EMBL/GenBank/DDBJ whole genome shotgun (WGS) entry which is preliminary data.</text>
</comment>
<evidence type="ECO:0008006" key="4">
    <source>
        <dbReference type="Google" id="ProtNLM"/>
    </source>
</evidence>
<gene>
    <name evidence="2" type="ORF">FRUB_09169</name>
</gene>
<reference evidence="3" key="1">
    <citation type="submission" date="2017-06" db="EMBL/GenBank/DDBJ databases">
        <title>Genome analysis of Fimbriiglobus ruber SP5, the first member of the order Planctomycetales with confirmed chitinolytic capability.</title>
        <authorList>
            <person name="Ravin N.V."/>
            <person name="Rakitin A.L."/>
            <person name="Ivanova A.A."/>
            <person name="Beletsky A.V."/>
            <person name="Kulichevskaya I.S."/>
            <person name="Mardanov A.V."/>
            <person name="Dedysh S.N."/>
        </authorList>
    </citation>
    <scope>NUCLEOTIDE SEQUENCE [LARGE SCALE GENOMIC DNA]</scope>
    <source>
        <strain evidence="3">SP5</strain>
    </source>
</reference>
<protein>
    <recommendedName>
        <fullName evidence="4">HEAT repeat domain-containing protein</fullName>
    </recommendedName>
</protein>
<evidence type="ECO:0000313" key="2">
    <source>
        <dbReference type="EMBL" id="OWK36606.1"/>
    </source>
</evidence>
<dbReference type="Proteomes" id="UP000214646">
    <property type="component" value="Unassembled WGS sequence"/>
</dbReference>
<accession>A0A225DGV2</accession>
<proteinExistence type="predicted"/>
<dbReference type="GO" id="GO:0016491">
    <property type="term" value="F:oxidoreductase activity"/>
    <property type="evidence" value="ECO:0007669"/>
    <property type="project" value="TreeGrafter"/>
</dbReference>
<organism evidence="2 3">
    <name type="scientific">Fimbriiglobus ruber</name>
    <dbReference type="NCBI Taxonomy" id="1908690"/>
    <lineage>
        <taxon>Bacteria</taxon>
        <taxon>Pseudomonadati</taxon>
        <taxon>Planctomycetota</taxon>
        <taxon>Planctomycetia</taxon>
        <taxon>Gemmatales</taxon>
        <taxon>Gemmataceae</taxon>
        <taxon>Fimbriiglobus</taxon>
    </lineage>
</organism>
<keyword evidence="3" id="KW-1185">Reference proteome</keyword>
<feature type="region of interest" description="Disordered" evidence="1">
    <location>
        <begin position="364"/>
        <end position="385"/>
    </location>
</feature>
<dbReference type="SUPFAM" id="SSF48371">
    <property type="entry name" value="ARM repeat"/>
    <property type="match status" value="1"/>
</dbReference>
<dbReference type="AlphaFoldDB" id="A0A225DGV2"/>
<sequence length="385" mass="41092">MPASGLPSMKEPEWPSTFQGRGMSEWLADLSSPDPSTREKAVRIIPVFSPESRKIAIKPLIARIKGDTDPSVRANAILALGYIQLEQKEDIHAAAVALQDILVRTVPGSVHRLYAAKTLSRFGSEGHAALQSLYGIIDDPAWETRQAAAAAIGRVGAPLIDEKAPPGAPPKRPASQLAMAKLVHMLKDTSNIVRMEAATSLLLIGPPFVVEKGDNPNALTEYEKAVQPLLDGPGGLIARLKVEKDPTVKVWIMMVSISYDDRLIDETITKIAAYAGAPEAATRIQALMALGLLGPRAKAALPQIRDSLQQKEPVVVANAISCLTLLGDEAKPAIPDLEKLKAETKIDPLKELASKAIDSIRTAKKVVDPAPAAPPAPKNGPAKRP</sequence>
<dbReference type="InterPro" id="IPR016024">
    <property type="entry name" value="ARM-type_fold"/>
</dbReference>
<dbReference type="Gene3D" id="1.25.10.10">
    <property type="entry name" value="Leucine-rich Repeat Variant"/>
    <property type="match status" value="2"/>
</dbReference>